<reference evidence="2" key="1">
    <citation type="journal article" date="2015" name="Nat. Genet.">
        <title>The genome and transcriptome of the zoonotic hookworm Ancylostoma ceylanicum identify infection-specific gene families.</title>
        <authorList>
            <person name="Schwarz E.M."/>
            <person name="Hu Y."/>
            <person name="Antoshechkin I."/>
            <person name="Miller M.M."/>
            <person name="Sternberg P.W."/>
            <person name="Aroian R.V."/>
        </authorList>
    </citation>
    <scope>NUCLEOTIDE SEQUENCE</scope>
    <source>
        <strain evidence="2">HY135</strain>
    </source>
</reference>
<evidence type="ECO:0000313" key="2">
    <source>
        <dbReference type="Proteomes" id="UP000024635"/>
    </source>
</evidence>
<accession>A0A016WJN7</accession>
<protein>
    <submittedName>
        <fullName evidence="1">Uncharacterized protein</fullName>
    </submittedName>
</protein>
<dbReference type="EMBL" id="JARK01000268">
    <property type="protein sequence ID" value="EYC39228.1"/>
    <property type="molecule type" value="Genomic_DNA"/>
</dbReference>
<gene>
    <name evidence="1" type="primary">Acey_s0668.g1353</name>
    <name evidence="1" type="ORF">Y032_0668g1353</name>
</gene>
<keyword evidence="2" id="KW-1185">Reference proteome</keyword>
<comment type="caution">
    <text evidence="1">The sequence shown here is derived from an EMBL/GenBank/DDBJ whole genome shotgun (WGS) entry which is preliminary data.</text>
</comment>
<proteinExistence type="predicted"/>
<sequence>MPLLDVLIVTTVAVNYHDVPVFLRVSATRALCLGADNQSGRAAGPPLVYSHLEFYVPTHRRRGAAEQKDL</sequence>
<organism evidence="1 2">
    <name type="scientific">Ancylostoma ceylanicum</name>
    <dbReference type="NCBI Taxonomy" id="53326"/>
    <lineage>
        <taxon>Eukaryota</taxon>
        <taxon>Metazoa</taxon>
        <taxon>Ecdysozoa</taxon>
        <taxon>Nematoda</taxon>
        <taxon>Chromadorea</taxon>
        <taxon>Rhabditida</taxon>
        <taxon>Rhabditina</taxon>
        <taxon>Rhabditomorpha</taxon>
        <taxon>Strongyloidea</taxon>
        <taxon>Ancylostomatidae</taxon>
        <taxon>Ancylostomatinae</taxon>
        <taxon>Ancylostoma</taxon>
    </lineage>
</organism>
<dbReference type="Proteomes" id="UP000024635">
    <property type="component" value="Unassembled WGS sequence"/>
</dbReference>
<evidence type="ECO:0000313" key="1">
    <source>
        <dbReference type="EMBL" id="EYC39228.1"/>
    </source>
</evidence>
<name>A0A016WJN7_9BILA</name>
<dbReference type="AlphaFoldDB" id="A0A016WJN7"/>